<feature type="compositionally biased region" description="Low complexity" evidence="1">
    <location>
        <begin position="451"/>
        <end position="463"/>
    </location>
</feature>
<feature type="compositionally biased region" description="Basic residues" evidence="1">
    <location>
        <begin position="417"/>
        <end position="431"/>
    </location>
</feature>
<feature type="region of interest" description="Disordered" evidence="1">
    <location>
        <begin position="390"/>
        <end position="469"/>
    </location>
</feature>
<accession>A0ABX6ETY1</accession>
<dbReference type="Pfam" id="PF09462">
    <property type="entry name" value="Mus7"/>
    <property type="match status" value="2"/>
</dbReference>
<gene>
    <name evidence="2" type="primary">MMS22</name>
    <name evidence="2" type="ORF">FIM1_2481</name>
</gene>
<dbReference type="InterPro" id="IPR019021">
    <property type="entry name" value="Mms22"/>
</dbReference>
<sequence length="1465" mass="169967">MYNDSIVPNSEASDEEVVIPLCSELDSVSVNNTGDESNFEAPLAVPASKATVLEQHGIEQYSNSIRRALRKRKAIQKMPYSLDRIRHRQMLQGYDVSNFDSVADNIDLLKDGYESPKKQQQKDINTSQISSSVQDIGYQEEGSVFSIRQRRHHHVHLLDDDMDDEEDETTMAQSSFNINTSESDNEDVDDDPRLSQENNVLFRGRQINLKTGYKGLLPKIAWEKALNSNGVTARYKERAERKLSRNQAQINEKGLAKRKVIRNKNASLNEKDLLNEIVESDNEEDMPSAESFLKLMNEEQSKLERSDTMKDYFLKKYEPEMDTNSEDEDHIDSDALDIPNEGLELLTLEDTDKVDLGTIIIDDSEDKIDVERSRHATGVIDFMLSKNTRHSTDKMASNKPRIKNTGNKSSVHSKLFEKKRTRNTARSHTRGRISLMRKTNSSTASLKSKPNTNNSANNTFQNSHSSNYDLQLDGTTSREQSFNEPVIIKNDDTNEKNTHKTVTAKKKKKPKNRLFTVAPTSNAELNRKAMTFSTVVEEESGKFTLRKPPIKKRSFTLDDDKLLSEDNSTSTISSSLWKAIESSSEFPSPDIIRLTLNTKEYVISKFGSNSDNTVQDLLESLIKYGGSDEEVKDLAKNLSEFLFSWNSSTIYDIIDRFHHEFRAKVNTLRERAKPIHFFLIASCQLFFLEISRYASCSLFVKNQMSEKITDHIVSFFKLYSKSGTKELDPDDPIMSEALVLLSRVVTQLDCKEILWQKIRKNKFSTLVSTVIVETFPTLVPSWDIVKVKQEYEDAVAWIKFIGICSNEPYEWDITNELALDLYEFFKMRKFEDFPQETVYQVYPVVPFPDDESRVTLFNTFINILESCTFKTSTLEKLTAMSKIHNLHSPSLLANRLNLLLTLASKSDYSYERRFEELLEPYIMNNDITINNTMLKIMLEGALSFYKISYEKGYTVRGKFVPLLWKKVNIKYSSMPDKIWRIFWKEFQDIIPQMKKSRVFLLKSFQPILHQALNLEKKLNQTTKLLNIYVDNLSVLDLNWIQTHVLQILVSKAKGNVVYLHYYCKIAKFLTVRNNLTWWSLFHYNAFEENQTISINYYSFLAFECDENTFSQMKHILYQKILAYLLKKSDHVVVNLINTMSKRDPKMKLKIRLTTINENTTILKQLLIALNTSGYTFLFDTFLDDLKTVFFSDSSKYASHKEIVLFLNYNIIDVVRLNPVFIHLRSIFGIDDEESENSALREYLRTLPSDKSRLLYLIERIASTLENKMSIMSLMLTMKKVVKDKCFDDEIVAFSSMMYILPLNTTQCQLAPVFILRVIFLKMLNDRIELYPLRPSENRPESLTKLGYFLSNVICYYSKLLDRQNLDILKQEHYRFFYNLLRLLFGFSQYSTLKSFLQMELSCALPDFNTNLLASEGYPDTAFEKQIIEILSKYSFSNFDIKEVFPTQEPLYQEVNYLTKIEREFI</sequence>
<feature type="compositionally biased region" description="Polar residues" evidence="1">
    <location>
        <begin position="437"/>
        <end position="450"/>
    </location>
</feature>
<keyword evidence="3" id="KW-1185">Reference proteome</keyword>
<dbReference type="Proteomes" id="UP000422736">
    <property type="component" value="Chromosome 4"/>
</dbReference>
<proteinExistence type="predicted"/>
<reference evidence="2 3" key="1">
    <citation type="submission" date="2016-03" db="EMBL/GenBank/DDBJ databases">
        <title>How can Kluyveromyces marxianus grow so fast - potential evolutionary course in Saccharomyces Complex revealed by comparative genomics.</title>
        <authorList>
            <person name="Mo W."/>
            <person name="Lu W."/>
            <person name="Yang X."/>
            <person name="Qi J."/>
            <person name="Lv H."/>
        </authorList>
    </citation>
    <scope>NUCLEOTIDE SEQUENCE [LARGE SCALE GENOMIC DNA]</scope>
    <source>
        <strain evidence="2 3">FIM1</strain>
    </source>
</reference>
<dbReference type="EMBL" id="CP015057">
    <property type="protein sequence ID" value="QGN15785.1"/>
    <property type="molecule type" value="Genomic_DNA"/>
</dbReference>
<organism evidence="2 3">
    <name type="scientific">Kluyveromyces marxianus</name>
    <name type="common">Yeast</name>
    <name type="synonym">Candida kefyr</name>
    <dbReference type="NCBI Taxonomy" id="4911"/>
    <lineage>
        <taxon>Eukaryota</taxon>
        <taxon>Fungi</taxon>
        <taxon>Dikarya</taxon>
        <taxon>Ascomycota</taxon>
        <taxon>Saccharomycotina</taxon>
        <taxon>Saccharomycetes</taxon>
        <taxon>Saccharomycetales</taxon>
        <taxon>Saccharomycetaceae</taxon>
        <taxon>Kluyveromyces</taxon>
    </lineage>
</organism>
<name>A0ABX6ETY1_KLUMA</name>
<dbReference type="PANTHER" id="PTHR28122:SF1">
    <property type="entry name" value="E3 UBIQUITIN-PROTEIN LIGASE SUBSTRATE RECEPTOR MMS22"/>
    <property type="match status" value="1"/>
</dbReference>
<protein>
    <submittedName>
        <fullName evidence="2">Methyl methanesulfonate-sensitivity protein 22</fullName>
    </submittedName>
</protein>
<evidence type="ECO:0000313" key="3">
    <source>
        <dbReference type="Proteomes" id="UP000422736"/>
    </source>
</evidence>
<dbReference type="PANTHER" id="PTHR28122">
    <property type="entry name" value="E3 UBIQUITIN-PROTEIN LIGASE SUBSTRATE RECEPTOR MMS22"/>
    <property type="match status" value="1"/>
</dbReference>
<evidence type="ECO:0000313" key="2">
    <source>
        <dbReference type="EMBL" id="QGN15785.1"/>
    </source>
</evidence>
<evidence type="ECO:0000256" key="1">
    <source>
        <dbReference type="SAM" id="MobiDB-lite"/>
    </source>
</evidence>